<dbReference type="eggNOG" id="KOG3907">
    <property type="taxonomic scope" value="Eukaryota"/>
</dbReference>
<feature type="transmembrane region" description="Helical" evidence="3">
    <location>
        <begin position="231"/>
        <end position="252"/>
    </location>
</feature>
<dbReference type="STRING" id="667725.A0A0L0FKT9"/>
<evidence type="ECO:0000256" key="2">
    <source>
        <dbReference type="SAM" id="MobiDB-lite"/>
    </source>
</evidence>
<dbReference type="Proteomes" id="UP000054560">
    <property type="component" value="Unassembled WGS sequence"/>
</dbReference>
<dbReference type="GeneID" id="25910637"/>
<dbReference type="AlphaFoldDB" id="A0A0L0FKT9"/>
<protein>
    <recommendedName>
        <fullName evidence="6">Zinc/iron permease</fullName>
    </recommendedName>
</protein>
<feature type="transmembrane region" description="Helical" evidence="3">
    <location>
        <begin position="150"/>
        <end position="169"/>
    </location>
</feature>
<dbReference type="GO" id="GO:0046873">
    <property type="term" value="F:metal ion transmembrane transporter activity"/>
    <property type="evidence" value="ECO:0007669"/>
    <property type="project" value="InterPro"/>
</dbReference>
<dbReference type="OrthoDB" id="19859at2759"/>
<accession>A0A0L0FKT9</accession>
<gene>
    <name evidence="4" type="ORF">SARC_10133</name>
</gene>
<evidence type="ECO:0008006" key="6">
    <source>
        <dbReference type="Google" id="ProtNLM"/>
    </source>
</evidence>
<keyword evidence="3" id="KW-1133">Transmembrane helix</keyword>
<dbReference type="GO" id="GO:0006829">
    <property type="term" value="P:zinc ion transport"/>
    <property type="evidence" value="ECO:0007669"/>
    <property type="project" value="InterPro"/>
</dbReference>
<evidence type="ECO:0000256" key="3">
    <source>
        <dbReference type="SAM" id="Phobius"/>
    </source>
</evidence>
<dbReference type="PANTHER" id="PTHR16133">
    <property type="entry name" value="SOLUTE CARRIER FAMILY 39 ZINC TRANSPORTER , MEMBER 9-RELATED"/>
    <property type="match status" value="1"/>
</dbReference>
<proteinExistence type="predicted"/>
<name>A0A0L0FKT9_9EUKA</name>
<evidence type="ECO:0000256" key="1">
    <source>
        <dbReference type="ARBA" id="ARBA00004127"/>
    </source>
</evidence>
<feature type="compositionally biased region" description="Basic and acidic residues" evidence="2">
    <location>
        <begin position="210"/>
        <end position="220"/>
    </location>
</feature>
<keyword evidence="3" id="KW-0472">Membrane</keyword>
<feature type="transmembrane region" description="Helical" evidence="3">
    <location>
        <begin position="63"/>
        <end position="81"/>
    </location>
</feature>
<evidence type="ECO:0000313" key="5">
    <source>
        <dbReference type="Proteomes" id="UP000054560"/>
    </source>
</evidence>
<dbReference type="EMBL" id="KQ242742">
    <property type="protein sequence ID" value="KNC77404.1"/>
    <property type="molecule type" value="Genomic_DNA"/>
</dbReference>
<feature type="transmembrane region" description="Helical" evidence="3">
    <location>
        <begin position="116"/>
        <end position="138"/>
    </location>
</feature>
<dbReference type="InterPro" id="IPR045891">
    <property type="entry name" value="ZIP9"/>
</dbReference>
<keyword evidence="3" id="KW-0812">Transmembrane</keyword>
<organism evidence="4 5">
    <name type="scientific">Sphaeroforma arctica JP610</name>
    <dbReference type="NCBI Taxonomy" id="667725"/>
    <lineage>
        <taxon>Eukaryota</taxon>
        <taxon>Ichthyosporea</taxon>
        <taxon>Ichthyophonida</taxon>
        <taxon>Sphaeroforma</taxon>
    </lineage>
</organism>
<reference evidence="4 5" key="1">
    <citation type="submission" date="2011-02" db="EMBL/GenBank/DDBJ databases">
        <title>The Genome Sequence of Sphaeroforma arctica JP610.</title>
        <authorList>
            <consortium name="The Broad Institute Genome Sequencing Platform"/>
            <person name="Russ C."/>
            <person name="Cuomo C."/>
            <person name="Young S.K."/>
            <person name="Zeng Q."/>
            <person name="Gargeya S."/>
            <person name="Alvarado L."/>
            <person name="Berlin A."/>
            <person name="Chapman S.B."/>
            <person name="Chen Z."/>
            <person name="Freedman E."/>
            <person name="Gellesch M."/>
            <person name="Goldberg J."/>
            <person name="Griggs A."/>
            <person name="Gujja S."/>
            <person name="Heilman E."/>
            <person name="Heiman D."/>
            <person name="Howarth C."/>
            <person name="Mehta T."/>
            <person name="Neiman D."/>
            <person name="Pearson M."/>
            <person name="Roberts A."/>
            <person name="Saif S."/>
            <person name="Shea T."/>
            <person name="Shenoy N."/>
            <person name="Sisk P."/>
            <person name="Stolte C."/>
            <person name="Sykes S."/>
            <person name="White J."/>
            <person name="Yandava C."/>
            <person name="Burger G."/>
            <person name="Gray M.W."/>
            <person name="Holland P.W.H."/>
            <person name="King N."/>
            <person name="Lang F.B.F."/>
            <person name="Roger A.J."/>
            <person name="Ruiz-Trillo I."/>
            <person name="Haas B."/>
            <person name="Nusbaum C."/>
            <person name="Birren B."/>
        </authorList>
    </citation>
    <scope>NUCLEOTIDE SEQUENCE [LARGE SCALE GENOMIC DNA]</scope>
    <source>
        <strain evidence="4 5">JP610</strain>
    </source>
</reference>
<dbReference type="PANTHER" id="PTHR16133:SF0">
    <property type="entry name" value="ZINC_IRON REGULATED TRANSPORTER-RELATED PROTEIN 102B, ISOFORM E"/>
    <property type="match status" value="1"/>
</dbReference>
<dbReference type="GO" id="GO:0012505">
    <property type="term" value="C:endomembrane system"/>
    <property type="evidence" value="ECO:0007669"/>
    <property type="project" value="UniProtKB-SubCell"/>
</dbReference>
<evidence type="ECO:0000313" key="4">
    <source>
        <dbReference type="EMBL" id="KNC77404.1"/>
    </source>
</evidence>
<sequence>MSVMSSVSEVGPADAEAAAAQAALATAHASGNATETTHNHADTHEHSGGHGHSHGADGESGSTHGMAGFVMVAGFLFQMLVDKLLLKHGGHAHGSSTADGFAMGAASAAGNSSVELLVFAAIMLHKGPAAFGLVAFLLSEGLDKRKVKEYLLAFSFAAPVMAIVTFVLIKVTTSLDASTELGPGFGFSDTLKLIEGDANGAAIPQGVSESQHDHAHDAHGAEATQQTSSSIIGLALLFSAGTFLYVATIHVLPELTSKHGR</sequence>
<dbReference type="RefSeq" id="XP_014151306.1">
    <property type="nucleotide sequence ID" value="XM_014295831.1"/>
</dbReference>
<feature type="region of interest" description="Disordered" evidence="2">
    <location>
        <begin position="205"/>
        <end position="224"/>
    </location>
</feature>
<keyword evidence="5" id="KW-1185">Reference proteome</keyword>
<comment type="subcellular location">
    <subcellularLocation>
        <location evidence="1">Endomembrane system</location>
        <topology evidence="1">Multi-pass membrane protein</topology>
    </subcellularLocation>
</comment>
<feature type="compositionally biased region" description="Basic and acidic residues" evidence="2">
    <location>
        <begin position="37"/>
        <end position="48"/>
    </location>
</feature>
<feature type="region of interest" description="Disordered" evidence="2">
    <location>
        <begin position="21"/>
        <end position="60"/>
    </location>
</feature>